<keyword evidence="2" id="KW-1185">Reference proteome</keyword>
<accession>A0A975BRC0</accession>
<protein>
    <submittedName>
        <fullName evidence="1">Uncharacterized protein</fullName>
    </submittedName>
</protein>
<dbReference type="KEGG" id="dmm:dnm_057070"/>
<evidence type="ECO:0000313" key="1">
    <source>
        <dbReference type="EMBL" id="QTA89650.1"/>
    </source>
</evidence>
<proteinExistence type="predicted"/>
<evidence type="ECO:0000313" key="2">
    <source>
        <dbReference type="Proteomes" id="UP000663722"/>
    </source>
</evidence>
<dbReference type="RefSeq" id="WP_207678174.1">
    <property type="nucleotide sequence ID" value="NZ_CP061800.1"/>
</dbReference>
<name>A0A975BRC0_9BACT</name>
<gene>
    <name evidence="1" type="ORF">dnm_057070</name>
</gene>
<organism evidence="1 2">
    <name type="scientific">Desulfonema magnum</name>
    <dbReference type="NCBI Taxonomy" id="45655"/>
    <lineage>
        <taxon>Bacteria</taxon>
        <taxon>Pseudomonadati</taxon>
        <taxon>Thermodesulfobacteriota</taxon>
        <taxon>Desulfobacteria</taxon>
        <taxon>Desulfobacterales</taxon>
        <taxon>Desulfococcaceae</taxon>
        <taxon>Desulfonema</taxon>
    </lineage>
</organism>
<sequence>MNRELNKVLDSIANEYHGDISDGARNYVEVNIGKRSETMGYPELKKKYNEVCAIVPLKKPVNGMKVRIDGRTFVNYAQYDSGVAVPGYIAKDAGLPYKTFVPNDSMILNCTQ</sequence>
<dbReference type="EMBL" id="CP061800">
    <property type="protein sequence ID" value="QTA89650.1"/>
    <property type="molecule type" value="Genomic_DNA"/>
</dbReference>
<reference evidence="1" key="1">
    <citation type="journal article" date="2021" name="Microb. Physiol.">
        <title>Proteogenomic Insights into the Physiology of Marine, Sulfate-Reducing, Filamentous Desulfonema limicola and Desulfonema magnum.</title>
        <authorList>
            <person name="Schnaars V."/>
            <person name="Wohlbrand L."/>
            <person name="Scheve S."/>
            <person name="Hinrichs C."/>
            <person name="Reinhardt R."/>
            <person name="Rabus R."/>
        </authorList>
    </citation>
    <scope>NUCLEOTIDE SEQUENCE</scope>
    <source>
        <strain evidence="1">4be13</strain>
    </source>
</reference>
<dbReference type="AlphaFoldDB" id="A0A975BRC0"/>
<dbReference type="Proteomes" id="UP000663722">
    <property type="component" value="Chromosome"/>
</dbReference>